<dbReference type="Gene3D" id="3.40.50.720">
    <property type="entry name" value="NAD(P)-binding Rossmann-like Domain"/>
    <property type="match status" value="1"/>
</dbReference>
<dbReference type="NCBIfam" id="TIGR00243">
    <property type="entry name" value="Dxr"/>
    <property type="match status" value="1"/>
</dbReference>
<keyword evidence="4 9" id="KW-0521">NADP</keyword>
<evidence type="ECO:0000259" key="10">
    <source>
        <dbReference type="Pfam" id="PF02670"/>
    </source>
</evidence>
<keyword evidence="7 9" id="KW-0414">Isoprene biosynthesis</keyword>
<evidence type="ECO:0000259" key="11">
    <source>
        <dbReference type="Pfam" id="PF08436"/>
    </source>
</evidence>
<feature type="binding site" evidence="9">
    <location>
        <position position="13"/>
    </location>
    <ligand>
        <name>NADPH</name>
        <dbReference type="ChEBI" id="CHEBI:57783"/>
    </ligand>
</feature>
<dbReference type="InterPro" id="IPR013644">
    <property type="entry name" value="DXP_reductoisomerase_C"/>
</dbReference>
<name>V5RJ32_SPIAP</name>
<dbReference type="Pfam" id="PF08436">
    <property type="entry name" value="DXP_redisom_C"/>
    <property type="match status" value="1"/>
</dbReference>
<feature type="domain" description="1-deoxy-D-xylulose 5-phosphate reductoisomerase C-terminal" evidence="11">
    <location>
        <begin position="139"/>
        <end position="220"/>
    </location>
</feature>
<dbReference type="PANTHER" id="PTHR30525:SF0">
    <property type="entry name" value="1-DEOXY-D-XYLULOSE 5-PHOSPHATE REDUCTOISOMERASE, CHLOROPLASTIC"/>
    <property type="match status" value="1"/>
</dbReference>
<evidence type="ECO:0000259" key="12">
    <source>
        <dbReference type="Pfam" id="PF13288"/>
    </source>
</evidence>
<evidence type="ECO:0000256" key="7">
    <source>
        <dbReference type="ARBA" id="ARBA00023229"/>
    </source>
</evidence>
<dbReference type="HOGENOM" id="CLU_035714_0_0_14"/>
<feature type="binding site" evidence="9">
    <location>
        <position position="167"/>
    </location>
    <ligand>
        <name>1-deoxy-D-xylulose 5-phosphate</name>
        <dbReference type="ChEBI" id="CHEBI:57792"/>
    </ligand>
</feature>
<dbReference type="RefSeq" id="WP_023789756.1">
    <property type="nucleotide sequence ID" value="NC_022998.1"/>
</dbReference>
<feature type="binding site" evidence="9">
    <location>
        <position position="117"/>
    </location>
    <ligand>
        <name>1-deoxy-D-xylulose 5-phosphate</name>
        <dbReference type="ChEBI" id="CHEBI:57792"/>
    </ligand>
</feature>
<dbReference type="eggNOG" id="COG0743">
    <property type="taxonomic scope" value="Bacteria"/>
</dbReference>
<feature type="binding site" evidence="9">
    <location>
        <position position="145"/>
    </location>
    <ligand>
        <name>Mn(2+)</name>
        <dbReference type="ChEBI" id="CHEBI:29035"/>
    </ligand>
</feature>
<feature type="binding site" evidence="9">
    <location>
        <position position="203"/>
    </location>
    <ligand>
        <name>1-deoxy-D-xylulose 5-phosphate</name>
        <dbReference type="ChEBI" id="CHEBI:57792"/>
    </ligand>
</feature>
<dbReference type="InterPro" id="IPR026877">
    <property type="entry name" value="DXPR_C"/>
</dbReference>
<dbReference type="GO" id="GO:0016853">
    <property type="term" value="F:isomerase activity"/>
    <property type="evidence" value="ECO:0007669"/>
    <property type="project" value="UniProtKB-KW"/>
</dbReference>
<dbReference type="UniPathway" id="UPA00056">
    <property type="reaction ID" value="UER00092"/>
</dbReference>
<feature type="binding site" evidence="9">
    <location>
        <position position="212"/>
    </location>
    <ligand>
        <name>1-deoxy-D-xylulose 5-phosphate</name>
        <dbReference type="ChEBI" id="CHEBI:57792"/>
    </ligand>
</feature>
<keyword evidence="14" id="KW-1185">Reference proteome</keyword>
<accession>V5RJ32</accession>
<feature type="binding site" evidence="9">
    <location>
        <position position="145"/>
    </location>
    <ligand>
        <name>1-deoxy-D-xylulose 5-phosphate</name>
        <dbReference type="ChEBI" id="CHEBI:57792"/>
    </ligand>
</feature>
<feature type="binding site" evidence="9">
    <location>
        <position position="36"/>
    </location>
    <ligand>
        <name>NADPH</name>
        <dbReference type="ChEBI" id="CHEBI:57783"/>
    </ligand>
</feature>
<dbReference type="Gene3D" id="1.10.1740.10">
    <property type="match status" value="1"/>
</dbReference>
<feature type="binding site" evidence="9">
    <location>
        <position position="11"/>
    </location>
    <ligand>
        <name>NADPH</name>
        <dbReference type="ChEBI" id="CHEBI:57783"/>
    </ligand>
</feature>
<dbReference type="InterPro" id="IPR036291">
    <property type="entry name" value="NAD(P)-bd_dom_sf"/>
</dbReference>
<dbReference type="SUPFAM" id="SSF69055">
    <property type="entry name" value="1-deoxy-D-xylulose-5-phosphate reductoisomerase, C-terminal domain"/>
    <property type="match status" value="1"/>
</dbReference>
<dbReference type="GO" id="GO:0030145">
    <property type="term" value="F:manganese ion binding"/>
    <property type="evidence" value="ECO:0007669"/>
    <property type="project" value="TreeGrafter"/>
</dbReference>
<dbReference type="InterPro" id="IPR036169">
    <property type="entry name" value="DXPR_C_sf"/>
</dbReference>
<feature type="binding site" evidence="9">
    <location>
        <position position="209"/>
    </location>
    <ligand>
        <name>1-deoxy-D-xylulose 5-phosphate</name>
        <dbReference type="ChEBI" id="CHEBI:57792"/>
    </ligand>
</feature>
<feature type="binding site" evidence="9">
    <location>
        <position position="190"/>
    </location>
    <ligand>
        <name>1-deoxy-D-xylulose 5-phosphate</name>
        <dbReference type="ChEBI" id="CHEBI:57792"/>
    </ligand>
</feature>
<feature type="binding site" evidence="9">
    <location>
        <position position="196"/>
    </location>
    <ligand>
        <name>NADPH</name>
        <dbReference type="ChEBI" id="CHEBI:57783"/>
    </ligand>
</feature>
<feature type="binding site" evidence="9">
    <location>
        <position position="118"/>
    </location>
    <ligand>
        <name>NADPH</name>
        <dbReference type="ChEBI" id="CHEBI:57783"/>
    </ligand>
</feature>
<evidence type="ECO:0000256" key="5">
    <source>
        <dbReference type="ARBA" id="ARBA00023002"/>
    </source>
</evidence>
<feature type="binding site" evidence="9">
    <location>
        <position position="208"/>
    </location>
    <ligand>
        <name>1-deoxy-D-xylulose 5-phosphate</name>
        <dbReference type="ChEBI" id="CHEBI:57792"/>
    </ligand>
</feature>
<comment type="cofactor">
    <cofactor evidence="9">
        <name>Mg(2+)</name>
        <dbReference type="ChEBI" id="CHEBI:18420"/>
    </cofactor>
    <cofactor evidence="9">
        <name>Mn(2+)</name>
        <dbReference type="ChEBI" id="CHEBI:29035"/>
    </cofactor>
</comment>
<dbReference type="PIRSF" id="PIRSF006205">
    <property type="entry name" value="Dxp_reductismrs"/>
    <property type="match status" value="1"/>
</dbReference>
<keyword evidence="6 9" id="KW-0464">Manganese</keyword>
<dbReference type="PANTHER" id="PTHR30525">
    <property type="entry name" value="1-DEOXY-D-XYLULOSE 5-PHOSPHATE REDUCTOISOMERASE"/>
    <property type="match status" value="1"/>
</dbReference>
<comment type="caution">
    <text evidence="9">Lacks conserved residue(s) required for the propagation of feature annotation.</text>
</comment>
<dbReference type="SUPFAM" id="SSF55347">
    <property type="entry name" value="Glyceraldehyde-3-phosphate dehydrogenase-like, C-terminal domain"/>
    <property type="match status" value="1"/>
</dbReference>
<dbReference type="GO" id="GO:0030604">
    <property type="term" value="F:1-deoxy-D-xylulose-5-phosphate reductoisomerase activity"/>
    <property type="evidence" value="ECO:0007669"/>
    <property type="project" value="UniProtKB-UniRule"/>
</dbReference>
<evidence type="ECO:0000256" key="1">
    <source>
        <dbReference type="ARBA" id="ARBA00005094"/>
    </source>
</evidence>
<proteinExistence type="inferred from homology"/>
<evidence type="ECO:0000313" key="13">
    <source>
        <dbReference type="EMBL" id="AHB36554.1"/>
    </source>
</evidence>
<evidence type="ECO:0000256" key="6">
    <source>
        <dbReference type="ARBA" id="ARBA00023211"/>
    </source>
</evidence>
<dbReference type="InterPro" id="IPR013512">
    <property type="entry name" value="DXP_reductoisomerase_N"/>
</dbReference>
<dbReference type="STRING" id="1276258.SAPIS_v1c07090"/>
<dbReference type="Pfam" id="PF02670">
    <property type="entry name" value="DXP_reductoisom"/>
    <property type="match status" value="1"/>
</dbReference>
<feature type="binding site" evidence="9">
    <location>
        <position position="144"/>
    </location>
    <ligand>
        <name>1-deoxy-D-xylulose 5-phosphate</name>
        <dbReference type="ChEBI" id="CHEBI:57792"/>
    </ligand>
</feature>
<dbReference type="GO" id="GO:0070402">
    <property type="term" value="F:NADPH binding"/>
    <property type="evidence" value="ECO:0007669"/>
    <property type="project" value="InterPro"/>
</dbReference>
<organism evidence="13 14">
    <name type="scientific">Spiroplasma apis B31</name>
    <dbReference type="NCBI Taxonomy" id="1276258"/>
    <lineage>
        <taxon>Bacteria</taxon>
        <taxon>Bacillati</taxon>
        <taxon>Mycoplasmatota</taxon>
        <taxon>Mollicutes</taxon>
        <taxon>Entomoplasmatales</taxon>
        <taxon>Spiroplasmataceae</taxon>
        <taxon>Spiroplasma</taxon>
    </lineage>
</organism>
<keyword evidence="5 9" id="KW-0560">Oxidoreductase</keyword>
<evidence type="ECO:0000256" key="9">
    <source>
        <dbReference type="HAMAP-Rule" id="MF_00183"/>
    </source>
</evidence>
<feature type="binding site" evidence="9">
    <location>
        <position position="212"/>
    </location>
    <ligand>
        <name>Mn(2+)</name>
        <dbReference type="ChEBI" id="CHEBI:29035"/>
    </ligand>
</feature>
<feature type="binding site" evidence="9">
    <location>
        <position position="38"/>
    </location>
    <ligand>
        <name>NADPH</name>
        <dbReference type="ChEBI" id="CHEBI:57783"/>
    </ligand>
</feature>
<keyword evidence="13" id="KW-0413">Isomerase</keyword>
<dbReference type="Proteomes" id="UP000018550">
    <property type="component" value="Chromosome"/>
</dbReference>
<evidence type="ECO:0000256" key="2">
    <source>
        <dbReference type="ARBA" id="ARBA00006825"/>
    </source>
</evidence>
<evidence type="ECO:0000313" key="14">
    <source>
        <dbReference type="Proteomes" id="UP000018550"/>
    </source>
</evidence>
<dbReference type="HAMAP" id="MF_00183">
    <property type="entry name" value="DXP_reductoisom"/>
    <property type="match status" value="1"/>
</dbReference>
<comment type="function">
    <text evidence="9">Catalyzes the NADPH-dependent rearrangement and reduction of 1-deoxy-D-xylulose-5-phosphate (DXP) to 2-C-methyl-D-erythritol 4-phosphate (MEP).</text>
</comment>
<dbReference type="OrthoDB" id="9806546at2"/>
<dbReference type="SUPFAM" id="SSF51735">
    <property type="entry name" value="NAD(P)-binding Rossmann-fold domains"/>
    <property type="match status" value="1"/>
</dbReference>
<dbReference type="GO" id="GO:0051484">
    <property type="term" value="P:isopentenyl diphosphate biosynthetic process, methylerythritol 4-phosphate pathway involved in terpenoid biosynthetic process"/>
    <property type="evidence" value="ECO:0007669"/>
    <property type="project" value="TreeGrafter"/>
</dbReference>
<feature type="binding site" evidence="9">
    <location>
        <position position="143"/>
    </location>
    <ligand>
        <name>Mn(2+)</name>
        <dbReference type="ChEBI" id="CHEBI:29035"/>
    </ligand>
</feature>
<dbReference type="KEGG" id="sapi:SAPIS_v1c07090"/>
<feature type="domain" description="DXP reductoisomerase C-terminal" evidence="12">
    <location>
        <begin position="250"/>
        <end position="367"/>
    </location>
</feature>
<sequence length="377" mass="42730">MKKLILFGASGNVGQQTIDVLTFKKTEFEIVGLSVGNNTKNLKEMIATFPNIQMIYVSQDPEKWQQEFPNVKFINDDICKLLTLKHDIVVNALSGFFGLKVTLEAIKKNSIILNANKESFVVAGDLISNLLVNHEKAKIYPLDSEHCAIFQCLDSKNKPEILYLTASGGPFRSISLEETKNVTLERALNHPNWNMGAKITIDSATMFNKAFEILEAFHLFKIKNICTLVHPESIVHSMVGYADGSIISQMSVPDMKQVINYFLEYPLRTNFEGQKNLSFQKNLSLNFSEIDQKRFPPIKMALSILGKENSKAIAMNAANEICVDYFLNNKLKFNQITEIVLQVFENTENIILNTYEDISNFDSKIRKKTIQLINEVN</sequence>
<comment type="similarity">
    <text evidence="2 9">Belongs to the DXR family.</text>
</comment>
<protein>
    <recommendedName>
        <fullName evidence="9">1-deoxy-D-xylulose 5-phosphate reductoisomerase</fullName>
        <shortName evidence="9">DXP reductoisomerase</shortName>
        <ecNumber evidence="9">1.1.1.267</ecNumber>
    </recommendedName>
    <alternativeName>
        <fullName evidence="9">1-deoxyxylulose-5-phosphate reductoisomerase</fullName>
    </alternativeName>
    <alternativeName>
        <fullName evidence="9">2-C-methyl-D-erythritol 4-phosphate synthase</fullName>
    </alternativeName>
</protein>
<dbReference type="PATRIC" id="fig|1276258.3.peg.723"/>
<dbReference type="EMBL" id="CP006682">
    <property type="protein sequence ID" value="AHB36554.1"/>
    <property type="molecule type" value="Genomic_DNA"/>
</dbReference>
<keyword evidence="9" id="KW-0460">Magnesium</keyword>
<reference evidence="13 14" key="1">
    <citation type="journal article" date="2014" name="Genome Announc.">
        <title>Complete Genome Sequence of Spiroplasma apis B31T (ATCC 33834), a Bacterium Associated with May Disease of Honeybees (Apis mellifera).</title>
        <authorList>
            <person name="Ku C."/>
            <person name="Lo W.S."/>
            <person name="Chen L.L."/>
            <person name="Kuo C.H."/>
        </authorList>
    </citation>
    <scope>NUCLEOTIDE SEQUENCE [LARGE SCALE GENOMIC DNA]</scope>
    <source>
        <strain evidence="13">B31</strain>
    </source>
</reference>
<dbReference type="EC" id="1.1.1.267" evidence="9"/>
<gene>
    <name evidence="9 13" type="primary">dxr</name>
    <name evidence="13" type="ORF">SAPIS_v1c07090</name>
</gene>
<dbReference type="Pfam" id="PF13288">
    <property type="entry name" value="DXPR_C"/>
    <property type="match status" value="1"/>
</dbReference>
<dbReference type="AlphaFoldDB" id="V5RJ32"/>
<evidence type="ECO:0000256" key="4">
    <source>
        <dbReference type="ARBA" id="ARBA00022857"/>
    </source>
</evidence>
<comment type="catalytic activity">
    <reaction evidence="8">
        <text>2-C-methyl-D-erythritol 4-phosphate + NADP(+) = 1-deoxy-D-xylulose 5-phosphate + NADPH + H(+)</text>
        <dbReference type="Rhea" id="RHEA:13717"/>
        <dbReference type="ChEBI" id="CHEBI:15378"/>
        <dbReference type="ChEBI" id="CHEBI:57783"/>
        <dbReference type="ChEBI" id="CHEBI:57792"/>
        <dbReference type="ChEBI" id="CHEBI:58262"/>
        <dbReference type="ChEBI" id="CHEBI:58349"/>
        <dbReference type="EC" id="1.1.1.267"/>
    </reaction>
    <physiologicalReaction direction="right-to-left" evidence="8">
        <dbReference type="Rhea" id="RHEA:13719"/>
    </physiologicalReaction>
</comment>
<evidence type="ECO:0000256" key="3">
    <source>
        <dbReference type="ARBA" id="ARBA00022723"/>
    </source>
</evidence>
<evidence type="ECO:0000256" key="8">
    <source>
        <dbReference type="ARBA" id="ARBA00048543"/>
    </source>
</evidence>
<feature type="binding site" evidence="9">
    <location>
        <position position="116"/>
    </location>
    <ligand>
        <name>NADPH</name>
        <dbReference type="ChEBI" id="CHEBI:57783"/>
    </ligand>
</feature>
<feature type="domain" description="1-deoxy-D-xylulose 5-phosphate reductoisomerase N-terminal" evidence="10">
    <location>
        <begin position="4"/>
        <end position="124"/>
    </location>
</feature>
<dbReference type="InterPro" id="IPR003821">
    <property type="entry name" value="DXP_reductoisomerase"/>
</dbReference>
<comment type="pathway">
    <text evidence="1 9">Isoprenoid biosynthesis; isopentenyl diphosphate biosynthesis via DXP pathway; isopentenyl diphosphate from 1-deoxy-D-xylulose 5-phosphate: step 1/6.</text>
</comment>
<keyword evidence="3 9" id="KW-0479">Metal-binding</keyword>